<sequence>MSKHLGLNPYLPFWETVPDGEPHVFDGRIYIYGSHDKRNGTSFCEDDYVCWSAPVDDLGNWKYEGVIYKKTQDPINGAPYDKEMPEYEPSFFGAEMRLLYAPDVTKGPDGRYYLYYALDTVNVISVAVCDTPAGEYEFLDYVRRADGTIPEVGRWFDPAILCEESGNYLYYGFCPPMRFPGMEKLDIPGAMMVKLSDDMHTIISEPVCVANGIDTAKGTAYEAHPFFEASSIRHFGDWYYFVYSSLQGHELCYGMAKTPEGPFEYKGVIVSNGDIGYEGNTLPVNYTGNNHGGLVEVEGAYYIFWHRHTHGIAFSRQGCADRVVICEDGTIPQIEITSCGLNDGALPASGQYSAYIACHLTEGDREKVGQVIMAGPGEAVPELPEEMPYITEEVRNDDAVCDGATLTKEENLYPYICNMRKGALAGFKYFAFSGNETKIGLTLRGEGTMEALLDAAGEKVVGNCEKSGENWEQVWITLPKIEGKQALYFRVAEGKVDFAEFEIR</sequence>
<dbReference type="InterPro" id="IPR023296">
    <property type="entry name" value="Glyco_hydro_beta-prop_sf"/>
</dbReference>
<dbReference type="Pfam" id="PF04616">
    <property type="entry name" value="Glyco_hydro_43"/>
    <property type="match status" value="1"/>
</dbReference>
<evidence type="ECO:0000256" key="5">
    <source>
        <dbReference type="ARBA" id="ARBA00023295"/>
    </source>
</evidence>
<evidence type="ECO:0000313" key="8">
    <source>
        <dbReference type="EMBL" id="RHC99949.1"/>
    </source>
</evidence>
<keyword evidence="2" id="KW-0858">Xylan degradation</keyword>
<reference evidence="9 10" key="1">
    <citation type="submission" date="2018-08" db="EMBL/GenBank/DDBJ databases">
        <title>A genome reference for cultivated species of the human gut microbiota.</title>
        <authorList>
            <person name="Zou Y."/>
            <person name="Xue W."/>
            <person name="Luo G."/>
        </authorList>
    </citation>
    <scope>NUCLEOTIDE SEQUENCE [LARGE SCALE GENOMIC DNA]</scope>
    <source>
        <strain evidence="8 10">AM32-6</strain>
        <strain evidence="7 9">TF01-20-2</strain>
    </source>
</reference>
<dbReference type="InterPro" id="IPR006710">
    <property type="entry name" value="Glyco_hydro_43"/>
</dbReference>
<dbReference type="InterPro" id="IPR052176">
    <property type="entry name" value="Glycosyl_Hydrlase_43_Enz"/>
</dbReference>
<keyword evidence="2" id="KW-0624">Polysaccharide degradation</keyword>
<evidence type="ECO:0000313" key="9">
    <source>
        <dbReference type="Proteomes" id="UP000260808"/>
    </source>
</evidence>
<gene>
    <name evidence="8" type="ORF">DW812_17535</name>
    <name evidence="7" type="ORF">DXC31_15875</name>
</gene>
<dbReference type="PANTHER" id="PTHR43772">
    <property type="entry name" value="ENDO-1,4-BETA-XYLANASE"/>
    <property type="match status" value="1"/>
</dbReference>
<dbReference type="GO" id="GO:0004553">
    <property type="term" value="F:hydrolase activity, hydrolyzing O-glycosyl compounds"/>
    <property type="evidence" value="ECO:0007669"/>
    <property type="project" value="InterPro"/>
</dbReference>
<name>A0A3E4UW85_MEDGN</name>
<comment type="similarity">
    <text evidence="1 6">Belongs to the glycosyl hydrolase 43 family.</text>
</comment>
<proteinExistence type="inferred from homology"/>
<dbReference type="GO" id="GO:0045493">
    <property type="term" value="P:xylan catabolic process"/>
    <property type="evidence" value="ECO:0007669"/>
    <property type="project" value="UniProtKB-KW"/>
</dbReference>
<comment type="caution">
    <text evidence="7">The sequence shown here is derived from an EMBL/GenBank/DDBJ whole genome shotgun (WGS) entry which is preliminary data.</text>
</comment>
<evidence type="ECO:0000256" key="2">
    <source>
        <dbReference type="ARBA" id="ARBA00022651"/>
    </source>
</evidence>
<evidence type="ECO:0000256" key="6">
    <source>
        <dbReference type="RuleBase" id="RU361187"/>
    </source>
</evidence>
<keyword evidence="4" id="KW-0119">Carbohydrate metabolism</keyword>
<accession>A0A3E4UW85</accession>
<evidence type="ECO:0000256" key="1">
    <source>
        <dbReference type="ARBA" id="ARBA00009865"/>
    </source>
</evidence>
<dbReference type="EMBL" id="QSIR01000049">
    <property type="protein sequence ID" value="RHC99949.1"/>
    <property type="molecule type" value="Genomic_DNA"/>
</dbReference>
<dbReference type="EMBL" id="QSSX01000063">
    <property type="protein sequence ID" value="RGM17920.1"/>
    <property type="molecule type" value="Genomic_DNA"/>
</dbReference>
<dbReference type="AlphaFoldDB" id="A0A3E4UW85"/>
<dbReference type="Gene3D" id="2.115.10.20">
    <property type="entry name" value="Glycosyl hydrolase domain, family 43"/>
    <property type="match status" value="1"/>
</dbReference>
<evidence type="ECO:0000313" key="7">
    <source>
        <dbReference type="EMBL" id="RGM17920.1"/>
    </source>
</evidence>
<evidence type="ECO:0000256" key="3">
    <source>
        <dbReference type="ARBA" id="ARBA00022801"/>
    </source>
</evidence>
<keyword evidence="5 6" id="KW-0326">Glycosidase</keyword>
<dbReference type="SUPFAM" id="SSF75005">
    <property type="entry name" value="Arabinanase/levansucrase/invertase"/>
    <property type="match status" value="1"/>
</dbReference>
<keyword evidence="3 6" id="KW-0378">Hydrolase</keyword>
<dbReference type="CDD" id="cd18620">
    <property type="entry name" value="GH43_XylA-like"/>
    <property type="match status" value="1"/>
</dbReference>
<evidence type="ECO:0008006" key="11">
    <source>
        <dbReference type="Google" id="ProtNLM"/>
    </source>
</evidence>
<protein>
    <recommendedName>
        <fullName evidence="11">Alpha-N-arabinofuranosidase</fullName>
    </recommendedName>
</protein>
<dbReference type="RefSeq" id="WP_118044231.1">
    <property type="nucleotide sequence ID" value="NZ_BAABXV010000001.1"/>
</dbReference>
<dbReference type="PANTHER" id="PTHR43772:SF2">
    <property type="entry name" value="PUTATIVE (AFU_ORTHOLOGUE AFUA_2G04480)-RELATED"/>
    <property type="match status" value="1"/>
</dbReference>
<dbReference type="Proteomes" id="UP000284472">
    <property type="component" value="Unassembled WGS sequence"/>
</dbReference>
<evidence type="ECO:0000313" key="10">
    <source>
        <dbReference type="Proteomes" id="UP000284472"/>
    </source>
</evidence>
<dbReference type="Proteomes" id="UP000260808">
    <property type="component" value="Unassembled WGS sequence"/>
</dbReference>
<evidence type="ECO:0000256" key="4">
    <source>
        <dbReference type="ARBA" id="ARBA00023277"/>
    </source>
</evidence>
<organism evidence="7 9">
    <name type="scientific">Mediterraneibacter gnavus</name>
    <name type="common">Ruminococcus gnavus</name>
    <dbReference type="NCBI Taxonomy" id="33038"/>
    <lineage>
        <taxon>Bacteria</taxon>
        <taxon>Bacillati</taxon>
        <taxon>Bacillota</taxon>
        <taxon>Clostridia</taxon>
        <taxon>Lachnospirales</taxon>
        <taxon>Lachnospiraceae</taxon>
        <taxon>Mediterraneibacter</taxon>
    </lineage>
</organism>